<proteinExistence type="predicted"/>
<organism evidence="1 2">
    <name type="scientific">Bacteroides clarus YIT 12056</name>
    <dbReference type="NCBI Taxonomy" id="762984"/>
    <lineage>
        <taxon>Bacteria</taxon>
        <taxon>Pseudomonadati</taxon>
        <taxon>Bacteroidota</taxon>
        <taxon>Bacteroidia</taxon>
        <taxon>Bacteroidales</taxon>
        <taxon>Bacteroidaceae</taxon>
        <taxon>Bacteroides</taxon>
    </lineage>
</organism>
<keyword evidence="2" id="KW-1185">Reference proteome</keyword>
<dbReference type="EMBL" id="AFBM01000002">
    <property type="protein sequence ID" value="EGF54912.1"/>
    <property type="molecule type" value="Genomic_DNA"/>
</dbReference>
<gene>
    <name evidence="1" type="ORF">HMPREF9445_00141</name>
</gene>
<accession>A0ABP2KVQ1</accession>
<name>A0ABP2KVQ1_9BACE</name>
<evidence type="ECO:0000313" key="1">
    <source>
        <dbReference type="EMBL" id="EGF54912.1"/>
    </source>
</evidence>
<reference evidence="1 2" key="1">
    <citation type="submission" date="2011-02" db="EMBL/GenBank/DDBJ databases">
        <authorList>
            <person name="Weinstock G."/>
            <person name="Sodergren E."/>
            <person name="Clifton S."/>
            <person name="Fulton L."/>
            <person name="Fulton B."/>
            <person name="Courtney L."/>
            <person name="Fronick C."/>
            <person name="Harrison M."/>
            <person name="Strong C."/>
            <person name="Farmer C."/>
            <person name="Delahaunty K."/>
            <person name="Markovic C."/>
            <person name="Hall O."/>
            <person name="Minx P."/>
            <person name="Tomlinson C."/>
            <person name="Mitreva M."/>
            <person name="Hou S."/>
            <person name="Chen J."/>
            <person name="Wollam A."/>
            <person name="Pepin K.H."/>
            <person name="Johnson M."/>
            <person name="Bhonagiri V."/>
            <person name="Zhang X."/>
            <person name="Suruliraj S."/>
            <person name="Warren W."/>
            <person name="Chinwalla A."/>
            <person name="Mardis E.R."/>
            <person name="Wilson R.K."/>
        </authorList>
    </citation>
    <scope>NUCLEOTIDE SEQUENCE [LARGE SCALE GENOMIC DNA]</scope>
    <source>
        <strain evidence="1 2">YIT 12056</strain>
    </source>
</reference>
<evidence type="ECO:0000313" key="2">
    <source>
        <dbReference type="Proteomes" id="UP000010321"/>
    </source>
</evidence>
<protein>
    <submittedName>
        <fullName evidence="1">Uncharacterized protein</fullName>
    </submittedName>
</protein>
<sequence>MKAIIEKQVSILPENGRFVSKSDTGREPCIVIIKLFSIPIYRKEVIISK</sequence>
<dbReference type="Proteomes" id="UP000010321">
    <property type="component" value="Unassembled WGS sequence"/>
</dbReference>
<comment type="caution">
    <text evidence="1">The sequence shown here is derived from an EMBL/GenBank/DDBJ whole genome shotgun (WGS) entry which is preliminary data.</text>
</comment>